<evidence type="ECO:0000256" key="1">
    <source>
        <dbReference type="ARBA" id="ARBA00004167"/>
    </source>
</evidence>
<feature type="transmembrane region" description="Helical" evidence="7">
    <location>
        <begin position="36"/>
        <end position="69"/>
    </location>
</feature>
<dbReference type="EMBL" id="CP073754">
    <property type="protein sequence ID" value="QWF71572.1"/>
    <property type="molecule type" value="Genomic_DNA"/>
</dbReference>
<dbReference type="InterPro" id="IPR036869">
    <property type="entry name" value="J_dom_sf"/>
</dbReference>
<dbReference type="InterPro" id="IPR001623">
    <property type="entry name" value="DnaJ_domain"/>
</dbReference>
<dbReference type="CDD" id="cd06257">
    <property type="entry name" value="DnaJ"/>
    <property type="match status" value="1"/>
</dbReference>
<evidence type="ECO:0000259" key="8">
    <source>
        <dbReference type="PROSITE" id="PS50076"/>
    </source>
</evidence>
<keyword evidence="5" id="KW-0143">Chaperone</keyword>
<dbReference type="GO" id="GO:0016020">
    <property type="term" value="C:membrane"/>
    <property type="evidence" value="ECO:0007669"/>
    <property type="project" value="UniProtKB-SubCell"/>
</dbReference>
<keyword evidence="4 7" id="KW-0472">Membrane</keyword>
<protein>
    <submittedName>
        <fullName evidence="9">Molecular chaperone DnaJ</fullName>
    </submittedName>
</protein>
<dbReference type="PANTHER" id="PTHR12763">
    <property type="match status" value="1"/>
</dbReference>
<dbReference type="PANTHER" id="PTHR12763:SF28">
    <property type="entry name" value="GEO10507P1-RELATED"/>
    <property type="match status" value="1"/>
</dbReference>
<dbReference type="Gene3D" id="1.10.287.110">
    <property type="entry name" value="DnaJ domain"/>
    <property type="match status" value="1"/>
</dbReference>
<comment type="subcellular location">
    <subcellularLocation>
        <location evidence="1">Membrane</location>
        <topology evidence="1">Single-pass membrane protein</topology>
    </subcellularLocation>
</comment>
<name>A0A975MPG1_9GAMM</name>
<dbReference type="AlphaFoldDB" id="A0A975MPG1"/>
<accession>A0A975MPG1</accession>
<evidence type="ECO:0000256" key="4">
    <source>
        <dbReference type="ARBA" id="ARBA00023136"/>
    </source>
</evidence>
<comment type="similarity">
    <text evidence="6">Belongs to the TIM14 family.</text>
</comment>
<dbReference type="SUPFAM" id="SSF46565">
    <property type="entry name" value="Chaperone J-domain"/>
    <property type="match status" value="1"/>
</dbReference>
<evidence type="ECO:0000256" key="5">
    <source>
        <dbReference type="ARBA" id="ARBA00023186"/>
    </source>
</evidence>
<keyword evidence="10" id="KW-1185">Reference proteome</keyword>
<proteinExistence type="inferred from homology"/>
<evidence type="ECO:0000256" key="3">
    <source>
        <dbReference type="ARBA" id="ARBA00022989"/>
    </source>
</evidence>
<gene>
    <name evidence="9" type="ORF">KEF85_03575</name>
</gene>
<sequence length="165" mass="18261">MIRIFLFAVILLLIYWILNWFKNTPAAVVRQVLKKSGWWLVLAVLLILMLSGRLTWLLAGLGVGVAFVLRTLPVLLRYAPHLHKLWSIFQSAKTGRQQQSSAGRPGNANLSQAEALQILGLKPGANSAEIIAAHRKLISRLHPDRGGSDYLAAQINLAKQVLLGR</sequence>
<evidence type="ECO:0000313" key="9">
    <source>
        <dbReference type="EMBL" id="QWF71572.1"/>
    </source>
</evidence>
<dbReference type="PROSITE" id="PS50076">
    <property type="entry name" value="DNAJ_2"/>
    <property type="match status" value="1"/>
</dbReference>
<organism evidence="9 10">
    <name type="scientific">Methylomonas paludis</name>
    <dbReference type="NCBI Taxonomy" id="1173101"/>
    <lineage>
        <taxon>Bacteria</taxon>
        <taxon>Pseudomonadati</taxon>
        <taxon>Pseudomonadota</taxon>
        <taxon>Gammaproteobacteria</taxon>
        <taxon>Methylococcales</taxon>
        <taxon>Methylococcaceae</taxon>
        <taxon>Methylomonas</taxon>
    </lineage>
</organism>
<dbReference type="RefSeq" id="WP_215583354.1">
    <property type="nucleotide sequence ID" value="NZ_CP073754.1"/>
</dbReference>
<reference evidence="9" key="1">
    <citation type="submission" date="2021-04" db="EMBL/GenBank/DDBJ databases">
        <title>Draft genome sequence data of methanotrophic Methylovulum sp. strain S1L and Methylomonas sp. strain S2AM isolated from boreal lake water columns.</title>
        <authorList>
            <person name="Rissanen A.J."/>
            <person name="Mangayil R."/>
            <person name="Svenning M.M."/>
            <person name="Khanongnuch R."/>
        </authorList>
    </citation>
    <scope>NUCLEOTIDE SEQUENCE</scope>
    <source>
        <strain evidence="9">S2AM</strain>
    </source>
</reference>
<evidence type="ECO:0000256" key="6">
    <source>
        <dbReference type="ARBA" id="ARBA00038105"/>
    </source>
</evidence>
<keyword evidence="3 7" id="KW-1133">Transmembrane helix</keyword>
<dbReference type="Proteomes" id="UP000676649">
    <property type="component" value="Chromosome"/>
</dbReference>
<evidence type="ECO:0000256" key="2">
    <source>
        <dbReference type="ARBA" id="ARBA00022692"/>
    </source>
</evidence>
<dbReference type="SMART" id="SM00271">
    <property type="entry name" value="DnaJ"/>
    <property type="match status" value="1"/>
</dbReference>
<keyword evidence="2 7" id="KW-0812">Transmembrane</keyword>
<dbReference type="KEGG" id="mpad:KEF85_03575"/>
<evidence type="ECO:0000313" key="10">
    <source>
        <dbReference type="Proteomes" id="UP000676649"/>
    </source>
</evidence>
<feature type="domain" description="J" evidence="8">
    <location>
        <begin position="114"/>
        <end position="165"/>
    </location>
</feature>
<evidence type="ECO:0000256" key="7">
    <source>
        <dbReference type="SAM" id="Phobius"/>
    </source>
</evidence>